<evidence type="ECO:0000256" key="1">
    <source>
        <dbReference type="SAM" id="MobiDB-lite"/>
    </source>
</evidence>
<name>A0A6A5EQ53_PERFL</name>
<keyword evidence="3" id="KW-1185">Reference proteome</keyword>
<dbReference type="Proteomes" id="UP000465112">
    <property type="component" value="Unassembled WGS sequence"/>
</dbReference>
<feature type="region of interest" description="Disordered" evidence="1">
    <location>
        <begin position="19"/>
        <end position="49"/>
    </location>
</feature>
<proteinExistence type="predicted"/>
<comment type="caution">
    <text evidence="2">The sequence shown here is derived from an EMBL/GenBank/DDBJ whole genome shotgun (WGS) entry which is preliminary data.</text>
</comment>
<accession>A0A6A5EQ53</accession>
<evidence type="ECO:0000313" key="2">
    <source>
        <dbReference type="EMBL" id="KAF1376182.1"/>
    </source>
</evidence>
<reference evidence="2 3" key="1">
    <citation type="submission" date="2019-06" db="EMBL/GenBank/DDBJ databases">
        <title>A chromosome-scale genome assembly of the European perch, Perca fluviatilis.</title>
        <authorList>
            <person name="Roques C."/>
            <person name="Zahm M."/>
            <person name="Cabau C."/>
            <person name="Klopp C."/>
            <person name="Bouchez O."/>
            <person name="Donnadieu C."/>
            <person name="Kuhl H."/>
            <person name="Gislard M."/>
            <person name="Guendouz S."/>
            <person name="Journot L."/>
            <person name="Haffray P."/>
            <person name="Bestin A."/>
            <person name="Morvezen R."/>
            <person name="Feron R."/>
            <person name="Wen M."/>
            <person name="Jouanno E."/>
            <person name="Herpin A."/>
            <person name="Schartl M."/>
            <person name="Postlethwait J."/>
            <person name="Schaerlinger B."/>
            <person name="Chardard D."/>
            <person name="Lecocq T."/>
            <person name="Poncet C."/>
            <person name="Jaffrelo L."/>
            <person name="Lampietro C."/>
            <person name="Guiguen Y."/>
        </authorList>
    </citation>
    <scope>NUCLEOTIDE SEQUENCE [LARGE SCALE GENOMIC DNA]</scope>
    <source>
        <tissue evidence="2">Blood</tissue>
    </source>
</reference>
<evidence type="ECO:0000313" key="3">
    <source>
        <dbReference type="Proteomes" id="UP000465112"/>
    </source>
</evidence>
<protein>
    <submittedName>
        <fullName evidence="2">Uncharacterized protein</fullName>
    </submittedName>
</protein>
<gene>
    <name evidence="2" type="ORF">PFLUV_G00206940</name>
</gene>
<dbReference type="EMBL" id="VHII01000018">
    <property type="protein sequence ID" value="KAF1376182.1"/>
    <property type="molecule type" value="Genomic_DNA"/>
</dbReference>
<dbReference type="AlphaFoldDB" id="A0A6A5EQ53"/>
<sequence length="177" mass="19342">MYGVLITVLSSKKLVNLSKGQQQQSKEPRLCLHQQHTGQSQRRRFPDLPSPDDYSGIVASVKARLKAPLPAPSSSSAQMICGLQHVEPGCRHVVLNCDKHRLQPNIPAAVAMETEDHCPAAVVATDSQETSEDPVGVVLITQLEWSFSRALKQFPGPSGPSTQLLPEAVFHGYRRSL</sequence>
<organism evidence="2 3">
    <name type="scientific">Perca fluviatilis</name>
    <name type="common">European perch</name>
    <dbReference type="NCBI Taxonomy" id="8168"/>
    <lineage>
        <taxon>Eukaryota</taxon>
        <taxon>Metazoa</taxon>
        <taxon>Chordata</taxon>
        <taxon>Craniata</taxon>
        <taxon>Vertebrata</taxon>
        <taxon>Euteleostomi</taxon>
        <taxon>Actinopterygii</taxon>
        <taxon>Neopterygii</taxon>
        <taxon>Teleostei</taxon>
        <taxon>Neoteleostei</taxon>
        <taxon>Acanthomorphata</taxon>
        <taxon>Eupercaria</taxon>
        <taxon>Perciformes</taxon>
        <taxon>Percoidei</taxon>
        <taxon>Percidae</taxon>
        <taxon>Percinae</taxon>
        <taxon>Perca</taxon>
    </lineage>
</organism>